<sequence>MALEISSPIYSPLSPNSIRILTLEPGSQDSEIRCTRNEVQLHSKDGPTYEALSYVWGPPEPTSNILLSGHQHVVRANLFAALRRLRLEKEPRLLWVDALCINQSDIPERSSQVIIMSSVYKEAANVVAWLGEKPDNAEVARLFSSYRNEPWREEAKSGVTYQGERFKSGRRRISSGEEAVLEAIGSNPYWGRVWVIQEILFASSVTLLCGSSYLSLDHWPYKLHGGPVHRIIHEHYQRKSAASNSDADFPSIIDLCDRCRSDCEDRRDRIYGLLSLAGGTIAIIPDYSKSVLQLFLDLLLCYRGLSIGTLQKLLHPFSQTNLDIEYRLSPDDIMPAIRAQLQKFTVPEAKGMRICTSKVLVDYHSGLEPFSDESWPELNVKKTLETLRQQTGSHAVYAHRRVWEEQLYVSTDHLLEKPTFYDSADSRSAYRSNFSIEFISHDGTLGMAIGDDDLRTSKPRQGDIICHVEGNVDFHVIVREKGSGYAFVCLAILFDCRSEK</sequence>
<dbReference type="InterPro" id="IPR052895">
    <property type="entry name" value="HetReg/Transcr_Mod"/>
</dbReference>
<dbReference type="PANTHER" id="PTHR24148:SF73">
    <property type="entry name" value="HET DOMAIN PROTEIN (AFU_ORTHOLOGUE AFUA_8G01020)"/>
    <property type="match status" value="1"/>
</dbReference>
<name>A0ABR4C1S7_9HELO</name>
<organism evidence="2 3">
    <name type="scientific">Oculimacula yallundae</name>
    <dbReference type="NCBI Taxonomy" id="86028"/>
    <lineage>
        <taxon>Eukaryota</taxon>
        <taxon>Fungi</taxon>
        <taxon>Dikarya</taxon>
        <taxon>Ascomycota</taxon>
        <taxon>Pezizomycotina</taxon>
        <taxon>Leotiomycetes</taxon>
        <taxon>Helotiales</taxon>
        <taxon>Ploettnerulaceae</taxon>
        <taxon>Oculimacula</taxon>
    </lineage>
</organism>
<accession>A0ABR4C1S7</accession>
<gene>
    <name evidence="2" type="ORF">VTL71DRAFT_4358</name>
</gene>
<protein>
    <recommendedName>
        <fullName evidence="1">Heterokaryon incompatibility domain-containing protein</fullName>
    </recommendedName>
</protein>
<proteinExistence type="predicted"/>
<dbReference type="InterPro" id="IPR010730">
    <property type="entry name" value="HET"/>
</dbReference>
<evidence type="ECO:0000259" key="1">
    <source>
        <dbReference type="Pfam" id="PF06985"/>
    </source>
</evidence>
<dbReference type="PANTHER" id="PTHR24148">
    <property type="entry name" value="ANKYRIN REPEAT DOMAIN-CONTAINING PROTEIN 39 HOMOLOG-RELATED"/>
    <property type="match status" value="1"/>
</dbReference>
<feature type="domain" description="Heterokaryon incompatibility" evidence="1">
    <location>
        <begin position="49"/>
        <end position="198"/>
    </location>
</feature>
<comment type="caution">
    <text evidence="2">The sequence shown here is derived from an EMBL/GenBank/DDBJ whole genome shotgun (WGS) entry which is preliminary data.</text>
</comment>
<reference evidence="2 3" key="1">
    <citation type="journal article" date="2024" name="Commun. Biol.">
        <title>Comparative genomic analysis of thermophilic fungi reveals convergent evolutionary adaptations and gene losses.</title>
        <authorList>
            <person name="Steindorff A.S."/>
            <person name="Aguilar-Pontes M.V."/>
            <person name="Robinson A.J."/>
            <person name="Andreopoulos B."/>
            <person name="LaButti K."/>
            <person name="Kuo A."/>
            <person name="Mondo S."/>
            <person name="Riley R."/>
            <person name="Otillar R."/>
            <person name="Haridas S."/>
            <person name="Lipzen A."/>
            <person name="Grimwood J."/>
            <person name="Schmutz J."/>
            <person name="Clum A."/>
            <person name="Reid I.D."/>
            <person name="Moisan M.C."/>
            <person name="Butler G."/>
            <person name="Nguyen T.T.M."/>
            <person name="Dewar K."/>
            <person name="Conant G."/>
            <person name="Drula E."/>
            <person name="Henrissat B."/>
            <person name="Hansel C."/>
            <person name="Singer S."/>
            <person name="Hutchinson M.I."/>
            <person name="de Vries R.P."/>
            <person name="Natvig D.O."/>
            <person name="Powell A.J."/>
            <person name="Tsang A."/>
            <person name="Grigoriev I.V."/>
        </authorList>
    </citation>
    <scope>NUCLEOTIDE SEQUENCE [LARGE SCALE GENOMIC DNA]</scope>
    <source>
        <strain evidence="2 3">CBS 494.80</strain>
    </source>
</reference>
<evidence type="ECO:0000313" key="2">
    <source>
        <dbReference type="EMBL" id="KAL2063864.1"/>
    </source>
</evidence>
<keyword evidence="3" id="KW-1185">Reference proteome</keyword>
<dbReference type="Proteomes" id="UP001595075">
    <property type="component" value="Unassembled WGS sequence"/>
</dbReference>
<evidence type="ECO:0000313" key="3">
    <source>
        <dbReference type="Proteomes" id="UP001595075"/>
    </source>
</evidence>
<dbReference type="EMBL" id="JAZHXI010000014">
    <property type="protein sequence ID" value="KAL2063864.1"/>
    <property type="molecule type" value="Genomic_DNA"/>
</dbReference>
<dbReference type="Pfam" id="PF06985">
    <property type="entry name" value="HET"/>
    <property type="match status" value="1"/>
</dbReference>